<reference evidence="3" key="1">
    <citation type="journal article" date="2019" name="Int. J. Syst. Evol. Microbiol.">
        <title>The Global Catalogue of Microorganisms (GCM) 10K type strain sequencing project: providing services to taxonomists for standard genome sequencing and annotation.</title>
        <authorList>
            <consortium name="The Broad Institute Genomics Platform"/>
            <consortium name="The Broad Institute Genome Sequencing Center for Infectious Disease"/>
            <person name="Wu L."/>
            <person name="Ma J."/>
        </authorList>
    </citation>
    <scope>NUCLEOTIDE SEQUENCE [LARGE SCALE GENOMIC DNA]</scope>
    <source>
        <strain evidence="3">JCM 17666</strain>
    </source>
</reference>
<evidence type="ECO:0000313" key="3">
    <source>
        <dbReference type="Proteomes" id="UP001501671"/>
    </source>
</evidence>
<dbReference type="EMBL" id="BAABFO010000051">
    <property type="protein sequence ID" value="GAA4344425.1"/>
    <property type="molecule type" value="Genomic_DNA"/>
</dbReference>
<dbReference type="InterPro" id="IPR038717">
    <property type="entry name" value="Tc1-like_DDE_dom"/>
</dbReference>
<gene>
    <name evidence="2" type="ORF">GCM10023144_48100</name>
</gene>
<keyword evidence="3" id="KW-1185">Reference proteome</keyword>
<dbReference type="RefSeq" id="WP_345252503.1">
    <property type="nucleotide sequence ID" value="NZ_BAABFO010000051.1"/>
</dbReference>
<dbReference type="InterPro" id="IPR036397">
    <property type="entry name" value="RNaseH_sf"/>
</dbReference>
<protein>
    <submittedName>
        <fullName evidence="2">IS630 family transposase</fullName>
    </submittedName>
</protein>
<evidence type="ECO:0000259" key="1">
    <source>
        <dbReference type="Pfam" id="PF13358"/>
    </source>
</evidence>
<name>A0ABP8HTZ2_9BURK</name>
<dbReference type="InterPro" id="IPR047655">
    <property type="entry name" value="Transpos_IS630-like"/>
</dbReference>
<comment type="caution">
    <text evidence="2">The sequence shown here is derived from an EMBL/GenBank/DDBJ whole genome shotgun (WGS) entry which is preliminary data.</text>
</comment>
<dbReference type="Proteomes" id="UP001501671">
    <property type="component" value="Unassembled WGS sequence"/>
</dbReference>
<organism evidence="2 3">
    <name type="scientific">Pigmentiphaga soli</name>
    <dbReference type="NCBI Taxonomy" id="1007095"/>
    <lineage>
        <taxon>Bacteria</taxon>
        <taxon>Pseudomonadati</taxon>
        <taxon>Pseudomonadota</taxon>
        <taxon>Betaproteobacteria</taxon>
        <taxon>Burkholderiales</taxon>
        <taxon>Alcaligenaceae</taxon>
        <taxon>Pigmentiphaga</taxon>
    </lineage>
</organism>
<feature type="domain" description="Tc1-like transposase DDE" evidence="1">
    <location>
        <begin position="177"/>
        <end position="322"/>
    </location>
</feature>
<dbReference type="InterPro" id="IPR012337">
    <property type="entry name" value="RNaseH-like_sf"/>
</dbReference>
<accession>A0ABP8HTZ2</accession>
<dbReference type="InterPro" id="IPR009057">
    <property type="entry name" value="Homeodomain-like_sf"/>
</dbReference>
<dbReference type="NCBIfam" id="NF033545">
    <property type="entry name" value="transpos_IS630"/>
    <property type="match status" value="1"/>
</dbReference>
<dbReference type="PANTHER" id="PTHR30347">
    <property type="entry name" value="POTASSIUM CHANNEL RELATED"/>
    <property type="match status" value="1"/>
</dbReference>
<dbReference type="InterPro" id="IPR052702">
    <property type="entry name" value="MscS-like_channel"/>
</dbReference>
<dbReference type="Pfam" id="PF13565">
    <property type="entry name" value="HTH_32"/>
    <property type="match status" value="1"/>
</dbReference>
<proteinExistence type="predicted"/>
<dbReference type="Pfam" id="PF13358">
    <property type="entry name" value="DDE_3"/>
    <property type="match status" value="1"/>
</dbReference>
<dbReference type="PANTHER" id="PTHR30347:SF1">
    <property type="entry name" value="MECHANOSENSITIVE CHANNEL MSCK"/>
    <property type="match status" value="1"/>
</dbReference>
<sequence length="365" mass="41404">MPNAYTRNHVVELTEVERAELTAMARSRSLPAALALRARIVLACEGPEAASTEVAKTLGVDRSTVNKWRGRYVRDRINGLYDELRPGRPRTVDDERVAELITKTLHSKPADGATHWSTRGLAGETGISKTTVARYLKAFQIKPHRVESFKLSTDPLFIEKLRDVVGLYLSPPENALVLCVDEKSQCQALERTQPMLPMGLGYAEGVTHDYVRHGTTTLFAALNVMNGQVLAQCRPRHRHQEFLDFLRAIDRAVPPELDVHCIADNYASHKHPKVRAWLSQRPRWHMHFVPTYSSWLNQVERFFAIITDKAIRRGSFKSVKELTTKIDTFISHYNENCKPFTWTATADSILQKLARLCGRINGTEH</sequence>
<evidence type="ECO:0000313" key="2">
    <source>
        <dbReference type="EMBL" id="GAA4344425.1"/>
    </source>
</evidence>
<dbReference type="SUPFAM" id="SSF53098">
    <property type="entry name" value="Ribonuclease H-like"/>
    <property type="match status" value="1"/>
</dbReference>
<dbReference type="Gene3D" id="3.30.420.10">
    <property type="entry name" value="Ribonuclease H-like superfamily/Ribonuclease H"/>
    <property type="match status" value="1"/>
</dbReference>
<dbReference type="SUPFAM" id="SSF46689">
    <property type="entry name" value="Homeodomain-like"/>
    <property type="match status" value="1"/>
</dbReference>